<keyword evidence="3" id="KW-1185">Reference proteome</keyword>
<feature type="region of interest" description="Disordered" evidence="1">
    <location>
        <begin position="247"/>
        <end position="270"/>
    </location>
</feature>
<name>A0A640KN49_LEITA</name>
<feature type="region of interest" description="Disordered" evidence="1">
    <location>
        <begin position="1311"/>
        <end position="1335"/>
    </location>
</feature>
<accession>A0A640KN49</accession>
<reference evidence="2" key="1">
    <citation type="submission" date="2019-11" db="EMBL/GenBank/DDBJ databases">
        <title>Leishmania tarentolae CDS.</title>
        <authorList>
            <person name="Goto Y."/>
            <person name="Yamagishi J."/>
        </authorList>
    </citation>
    <scope>NUCLEOTIDE SEQUENCE [LARGE SCALE GENOMIC DNA]</scope>
    <source>
        <strain evidence="2">Parrot Tar II</strain>
    </source>
</reference>
<comment type="caution">
    <text evidence="2">The sequence shown here is derived from an EMBL/GenBank/DDBJ whole genome shotgun (WGS) entry which is preliminary data.</text>
</comment>
<gene>
    <name evidence="2" type="ORF">LtaPh_2402500</name>
</gene>
<dbReference type="EMBL" id="BLBS01000031">
    <property type="protein sequence ID" value="GET88869.1"/>
    <property type="molecule type" value="Genomic_DNA"/>
</dbReference>
<proteinExistence type="predicted"/>
<dbReference type="VEuPathDB" id="TriTrypDB:LtaPh_2402500"/>
<feature type="region of interest" description="Disordered" evidence="1">
    <location>
        <begin position="1805"/>
        <end position="1826"/>
    </location>
</feature>
<feature type="compositionally biased region" description="Basic residues" evidence="1">
    <location>
        <begin position="261"/>
        <end position="270"/>
    </location>
</feature>
<evidence type="ECO:0000256" key="1">
    <source>
        <dbReference type="SAM" id="MobiDB-lite"/>
    </source>
</evidence>
<evidence type="ECO:0000313" key="2">
    <source>
        <dbReference type="EMBL" id="GET88869.1"/>
    </source>
</evidence>
<dbReference type="Proteomes" id="UP000419144">
    <property type="component" value="Unassembled WGS sequence"/>
</dbReference>
<sequence>MTTDASPVNPYLLFNRADEFSTHAKIDYALRHNRLYTLRRDGAPFAPAPLSTELDRRTLVRTLEEVKRGISHADRLHPVTPSTCTTHNTNASTFSSPGDGTSPHFDAPHVGDASNVCFDGTDDLDAKPWDTAPSSQANYWSWQMEVLYQSYHIWIALDYGRDVFNITPNGVVLVDRMPTIVASILQVVETTLNARKQDLQQMRSFVEGAIADEQTRSRVMQQVWNPTVFVSVVLLNVPHEVEKAVPFSRPTSSNADAARSGIHHQRQRHPSRVIMRSPENRVFTDLETDGSEHSCCSAVTVLFHCDAQELLNDDTFLDRLRELLCRYETVYRERSTPEEWPQSSLNASLEYLVCAMPERTPECNTLVLVSNVGATAAPETFTFLQSTVRRKNLIVSVVALNRLLTLDSPDLSPLVRFLSCVGGFAVNVDYWLALAAPRLNTEWCRKFEGARCLAQQIFVHLIRRFPVTIPGATRRDLLADTVGEPVILYDGDHDLPDFVIGTSMKELLRATAALRFSQGWSVLIDYCDESATSHMAARYDHHFHRGIITLHYEMNINRPAVYRRVLVSGTKALVDRFCKSRWDDKRARSVGEGKGQWLTYLSILRLRVVMWMKAEQTLLEVVNAGPRQTPIGAIADLAHFSSAEGVLSQWFNISTVSSLGIFFRFEQLSPSMLARYTRAQVANGVPTEAAARACVRAAMKRRHRLVGREEDLTYLHTETVTTASYCSGAGNEPRNVLSLVQFFPQYETISGSDFGLAGAFECRVSCVLCDSTTQDALICALLHDIEEAVNERNRATARKDQHLLLRASHDTENEQTLHLVKASLSTRRMRLLTNYKEGKVHPGADAGSGVCRASTLPAVEKEKGALLLGFPLLFRIPSLSFPWAQMNSLCFRWILGCSEFYPFLAEEIFSHMVSRRMHRGFSLIVYYTSSLKAVLMKRVGDPEAHLHVCLFDVLEAIPSSTSTSMPAAQISVRRLVTPFERARSTAWTYIHDIEEDMHIATAVFTCKVIASQQPSKRPLPAWQIRERGFSPIVARVESILFSLHVRYTEYVELHSPPSLGVKGCVQLRDRLVNIVSCVGDRSAVVKARMLQSDYVQRLSSGTDAVNPNTDVCISVLSPMRYKTILCVLILESDTEAGTGRHVVKVALSALDAKLLEYAIAHQYHQPRPAFTGAETAAAAGSEECSVASPLHSAMPECIADRAVVLSLRHLLTVFTSVYCAQELIQLIKHTSADMAAAAVEELTEAYAYLGNYAVEMDVTYLLKLVQWRSCEAAGKISWRSKVQEVLTDVMASQQRSYSVHPTLWLPRDETTCSCASSPDEEVDDEQGSDHDNESEGARDMRANAMNEDGANEGKSAHLDVLPAAVKACVLLPSLASGACLEEEAECRWLLSTFSRVDERRRNTLRERSEWSVPPTFIKETAAAVSSSSEAVSATVEGLTLRLFVKTVPADLLSLCEDESFYPPQMAVRRTLRLLYYRFTSEEVPVVVGGASTPHAPSCATASSYLAKTDEAAMTEVDQLFAQPMAVAWDRQRCSDAFHRCTGLGSLPVRVGKLMQRITEGLKWRIAVYCLQNACYCASFRQLRARIDAEPATQMAVPGSTTDSAAAIAAAEWRDTATGKMQRCDPVLSHNESMRATELMENAELRALLCDVVAPALLSSHRFVCDTFVVEFTQQKTNAGRVIPEEAIKDVFRHCLDEDWMWVVPTLPLSYVVVPNREYFGERWVLVCATTKPAHGVSGARILFYDTQGTPAALETMRNYSSRLCTHMCNKIKQVSQLHLLKQLRESFNASAELIPPGWGDQFRQSGASPSVGGGTPHGSPPLDSQDVDVTGSPFYLSGRNVLEIPIYYKLQHQCKKILHRIQGQCSRLELVAIFNRDQCFLAADDVEGDTFHYLRLVFVKDTAHSVSVTSRPPLLTPSDRCPQLVVQLFSATQNASVQRPLQRLQDFCYLLAVQELQGHLNYVQHKMISFNDLVFLQNQRLEPIVVNLRTIVDVALPCSDHDVSSELPRDVVTRQDRRREIAIELLFLNLREYKFKPFGIQDEPTHATSNFVEHYNLEKCLDIEPAKDAAPNEDGGSRALRAWRFVKIVDGVTDVLVSCCLHVHPDDPQIIVLDRYLTRIPAERYINGDSENTILAHLGHSVEKTIAQLRFFGLTSPGHSSFPFLRSSVRTTVSELLSISQETSSKDSSLLRHRHFSLDNVSPAVLPMLMDRLCGALSNYGPTCFAYNAGRAAKGVVRVPNFSWKWMESIQNDAMADALWMYVTCGYDVMDSPEATAPLAPTRVVPYVVPGVPITSVTTEESQMSLLGEYQLCERGCPLLEYRIVLSVSLTEGLSLALFNLRDTEYIVRLLGYVVLAMEEKSALLEDVLLQRMGYAVPSSFNEADLARNCCGDDTNVICTKSLSISFDAYRRRVNNVRFRVQPDVERDDPLVVILEGLYNRGLIVNYVFCVDDAIKVLFDECPQYSLQECVRLIDALFEARVLCDYPNSALKPQISILASLPQIEQLTSGPRNCRLGDVSGVPADALVACGYHRHILMSHIIVEAQNARSGVAQVLAKCDLLWRSGPQNNALELAKAIVTLQLKSKEVFGTRVPDFSLRLERWRHEDDVLDPILPTQTQQNVSYARPVDASLQLYTEHLHRLYPSMCIIDLDPNDPLTISEEVLLNRLRCRYGKVTSEDGSVVLFSPHLYYGVIPFVDLLRCGMFYERYGPFADALGEEAIVSPITTSGLFIIEVGFQVVNYALDFFVINGDAIPPGITAKVAADFKQTLLFESVLYDAAVHSLAHCMRTHSVALAGQQKAYMAVKNLVKYHPFPPMHCANFVASYTITDPRVMRLKSLTPSGAANSSDLHVVADGVLYLSPPSQNLLQRDPANETYTYGGLIIWERAQLFVLLTNTKGVNKASPEANRYLSQLALSARHLLLNQLLESTQQERLDVAWRKFLVEGRVSPAMDGRGNTGRELPSYDEFELLRGHSHRIVLHSYVPMVQMILAPVDWSGDEGHLQAVCAQLYPEHVLRVIRRQRSAREKQELPASTPHARYYDLTTSSPAGGVRPRHVTTASAAVGPIGGYDITRLFLSPCLTGWFVVTFASSKAEENGFFLAMECFSDTHRPFGSSVVVEELSLFCKPSRAPHQHRVMTFLSDAEQALVERFVRLVNSAVWSSIEPCASQFMI</sequence>
<dbReference type="OrthoDB" id="278691at2759"/>
<evidence type="ECO:0000313" key="3">
    <source>
        <dbReference type="Proteomes" id="UP000419144"/>
    </source>
</evidence>
<protein>
    <submittedName>
        <fullName evidence="2">Uncharacterized protein</fullName>
    </submittedName>
</protein>
<organism evidence="2 3">
    <name type="scientific">Leishmania tarentolae</name>
    <name type="common">Sauroleishmania tarentolae</name>
    <dbReference type="NCBI Taxonomy" id="5689"/>
    <lineage>
        <taxon>Eukaryota</taxon>
        <taxon>Discoba</taxon>
        <taxon>Euglenozoa</taxon>
        <taxon>Kinetoplastea</taxon>
        <taxon>Metakinetoplastina</taxon>
        <taxon>Trypanosomatida</taxon>
        <taxon>Trypanosomatidae</taxon>
        <taxon>Leishmaniinae</taxon>
        <taxon>Leishmania</taxon>
        <taxon>lizard Leishmania</taxon>
    </lineage>
</organism>